<dbReference type="GeneID" id="114329029"/>
<dbReference type="Gene3D" id="1.10.225.10">
    <property type="entry name" value="Saposin-like"/>
    <property type="match status" value="1"/>
</dbReference>
<protein>
    <recommendedName>
        <fullName evidence="3">Saposin B-type domain-containing protein</fullName>
    </recommendedName>
</protein>
<dbReference type="Proteomes" id="UP001652700">
    <property type="component" value="Unplaced"/>
</dbReference>
<accession>A0ABM5IIW4</accession>
<sequence length="103" mass="11352">MKTTLVLAVLACVALTAYGKNVQVNDFLCDTCVTFASTVKKFVDEELPIEEVEKAAKELCDLLPGDLKDFCEKDLLPEVENIYNDVSKITPQEACQDLGFCDA</sequence>
<feature type="domain" description="Saposin B-type" evidence="3">
    <location>
        <begin position="25"/>
        <end position="103"/>
    </location>
</feature>
<dbReference type="InterPro" id="IPR008139">
    <property type="entry name" value="SaposinB_dom"/>
</dbReference>
<dbReference type="SMART" id="SM00741">
    <property type="entry name" value="SapB"/>
    <property type="match status" value="1"/>
</dbReference>
<evidence type="ECO:0000256" key="1">
    <source>
        <dbReference type="ARBA" id="ARBA00023157"/>
    </source>
</evidence>
<dbReference type="SUPFAM" id="SSF47862">
    <property type="entry name" value="Saposin"/>
    <property type="match status" value="1"/>
</dbReference>
<dbReference type="InterPro" id="IPR011001">
    <property type="entry name" value="Saposin-like"/>
</dbReference>
<keyword evidence="1" id="KW-1015">Disulfide bond</keyword>
<keyword evidence="5" id="KW-1185">Reference proteome</keyword>
<organism evidence="4 5">
    <name type="scientific">Diabrotica virgifera virgifera</name>
    <name type="common">western corn rootworm</name>
    <dbReference type="NCBI Taxonomy" id="50390"/>
    <lineage>
        <taxon>Eukaryota</taxon>
        <taxon>Metazoa</taxon>
        <taxon>Ecdysozoa</taxon>
        <taxon>Arthropoda</taxon>
        <taxon>Hexapoda</taxon>
        <taxon>Insecta</taxon>
        <taxon>Pterygota</taxon>
        <taxon>Neoptera</taxon>
        <taxon>Endopterygota</taxon>
        <taxon>Coleoptera</taxon>
        <taxon>Polyphaga</taxon>
        <taxon>Cucujiformia</taxon>
        <taxon>Chrysomeloidea</taxon>
        <taxon>Chrysomelidae</taxon>
        <taxon>Galerucinae</taxon>
        <taxon>Diabroticina</taxon>
        <taxon>Diabroticites</taxon>
        <taxon>Diabrotica</taxon>
    </lineage>
</organism>
<feature type="signal peptide" evidence="2">
    <location>
        <begin position="1"/>
        <end position="19"/>
    </location>
</feature>
<dbReference type="EnsemblMetazoa" id="XM_028278041.2">
    <property type="protein sequence ID" value="XP_028133842.2"/>
    <property type="gene ID" value="LOC114329029"/>
</dbReference>
<feature type="chain" id="PRO_5045199341" description="Saposin B-type domain-containing protein" evidence="2">
    <location>
        <begin position="20"/>
        <end position="103"/>
    </location>
</feature>
<evidence type="ECO:0000313" key="5">
    <source>
        <dbReference type="Proteomes" id="UP001652700"/>
    </source>
</evidence>
<evidence type="ECO:0000256" key="2">
    <source>
        <dbReference type="SAM" id="SignalP"/>
    </source>
</evidence>
<evidence type="ECO:0000313" key="4">
    <source>
        <dbReference type="EnsemblMetazoa" id="XP_028133842.2"/>
    </source>
</evidence>
<dbReference type="PROSITE" id="PS50015">
    <property type="entry name" value="SAP_B"/>
    <property type="match status" value="1"/>
</dbReference>
<evidence type="ECO:0000259" key="3">
    <source>
        <dbReference type="PROSITE" id="PS50015"/>
    </source>
</evidence>
<reference evidence="4" key="1">
    <citation type="submission" date="2025-05" db="UniProtKB">
        <authorList>
            <consortium name="EnsemblMetazoa"/>
        </authorList>
    </citation>
    <scope>IDENTIFICATION</scope>
</reference>
<proteinExistence type="predicted"/>
<dbReference type="RefSeq" id="XP_028133842.2">
    <property type="nucleotide sequence ID" value="XM_028278041.2"/>
</dbReference>
<name>A0ABM5IIW4_DIAVI</name>
<keyword evidence="2" id="KW-0732">Signal</keyword>